<dbReference type="EMBL" id="CP020946">
    <property type="protein sequence ID" value="ASD63323.1"/>
    <property type="molecule type" value="Genomic_DNA"/>
</dbReference>
<evidence type="ECO:0000313" key="4">
    <source>
        <dbReference type="Proteomes" id="UP000197003"/>
    </source>
</evidence>
<evidence type="ECO:0000256" key="1">
    <source>
        <dbReference type="SAM" id="Coils"/>
    </source>
</evidence>
<dbReference type="RefSeq" id="WP_088564871.1">
    <property type="nucleotide sequence ID" value="NZ_CP020946.1"/>
</dbReference>
<keyword evidence="1" id="KW-0175">Coiled coil</keyword>
<feature type="region of interest" description="Disordered" evidence="2">
    <location>
        <begin position="164"/>
        <end position="196"/>
    </location>
</feature>
<protein>
    <recommendedName>
        <fullName evidence="5">Protein containing CheY-like receiver</fullName>
    </recommendedName>
</protein>
<feature type="coiled-coil region" evidence="1">
    <location>
        <begin position="259"/>
        <end position="293"/>
    </location>
</feature>
<accession>A0A1Z3N764</accession>
<dbReference type="AlphaFoldDB" id="A0A1Z3N764"/>
<dbReference type="OrthoDB" id="5292232at2"/>
<evidence type="ECO:0008006" key="5">
    <source>
        <dbReference type="Google" id="ProtNLM"/>
    </source>
</evidence>
<evidence type="ECO:0000256" key="2">
    <source>
        <dbReference type="SAM" id="MobiDB-lite"/>
    </source>
</evidence>
<name>A0A1Z3N764_BDEBC</name>
<proteinExistence type="predicted"/>
<dbReference type="InterPro" id="IPR011006">
    <property type="entry name" value="CheY-like_superfamily"/>
</dbReference>
<dbReference type="Proteomes" id="UP000197003">
    <property type="component" value="Chromosome"/>
</dbReference>
<reference evidence="3 4" key="1">
    <citation type="submission" date="2017-04" db="EMBL/GenBank/DDBJ databases">
        <title>Whole genome sequence of Bdellovibrio bacteriovorus strain SSB218315.</title>
        <authorList>
            <person name="Oyedara O."/>
            <person name="Rodriguez-Perez M.A."/>
        </authorList>
    </citation>
    <scope>NUCLEOTIDE SEQUENCE [LARGE SCALE GENOMIC DNA]</scope>
    <source>
        <strain evidence="3 4">SSB218315</strain>
    </source>
</reference>
<sequence length="340" mass="37398">MNKILLVYEDYADLMSVEGTLKKVGFDVIGLSSEYAVAEQMLAFNPDLVVGAGKGGKVSSLGVGKRLKEMTRWQGKSVLIFPANFKPNPQDLIKIRVDMVLESPVAPVRLVQVIGRMLGHDEAVLLERLNKAMHVESPQKSGTTVAGGGKFSPEEEAIFIKGSTEEVEANSDPSLRTERIDENSEGQLVTDEEQREKPTFRFGDRMAAADAERGAAAEAASDFPDVDLKAFERELLGGGAPEVEKVEVPLPGTGLGNEEDEQAQLIARAQENLKNADKALQEKMAKYAKLVEDVKVSPNSTVTRVEARRRQKALEADWDSQNINELDKLRQEFTKALFKK</sequence>
<dbReference type="SUPFAM" id="SSF52172">
    <property type="entry name" value="CheY-like"/>
    <property type="match status" value="1"/>
</dbReference>
<evidence type="ECO:0000313" key="3">
    <source>
        <dbReference type="EMBL" id="ASD63323.1"/>
    </source>
</evidence>
<organism evidence="3 4">
    <name type="scientific">Bdellovibrio bacteriovorus</name>
    <dbReference type="NCBI Taxonomy" id="959"/>
    <lineage>
        <taxon>Bacteria</taxon>
        <taxon>Pseudomonadati</taxon>
        <taxon>Bdellovibrionota</taxon>
        <taxon>Bdellovibrionia</taxon>
        <taxon>Bdellovibrionales</taxon>
        <taxon>Pseudobdellovibrionaceae</taxon>
        <taxon>Bdellovibrio</taxon>
    </lineage>
</organism>
<gene>
    <name evidence="3" type="ORF">B9G79_06920</name>
</gene>